<sequence>MVGRKHPVAHLASPDDMEHEFYEALQHGDLERLMAVWADDEEIACVHPGGPRLIGPRAIRASFEQLFANGAVPAQPVQVRRLVAGSTAVHSVVERLRVMTEEGPQTAWVQSTNVYLKTGLGWRLVVHHASPGSAAEPSEPAERSAVLH</sequence>
<keyword evidence="3" id="KW-1185">Reference proteome</keyword>
<dbReference type="EMBL" id="BBYR01000030">
    <property type="protein sequence ID" value="GAP36012.1"/>
    <property type="molecule type" value="Genomic_DNA"/>
</dbReference>
<reference evidence="3" key="1">
    <citation type="submission" date="2015-07" db="EMBL/GenBank/DDBJ databases">
        <title>Discovery of a poly(ethylene terephthalate assimilation.</title>
        <authorList>
            <person name="Yoshida S."/>
            <person name="Hiraga K."/>
            <person name="Takehana T."/>
            <person name="Taniguchi I."/>
            <person name="Yamaji H."/>
            <person name="Maeda Y."/>
            <person name="Toyohara K."/>
            <person name="Miyamoto K."/>
            <person name="Kimura Y."/>
            <person name="Oda K."/>
        </authorList>
    </citation>
    <scope>NUCLEOTIDE SEQUENCE [LARGE SCALE GENOMIC DNA]</scope>
    <source>
        <strain evidence="3">NBRC 110686 / TISTR 2288 / 201-F6</strain>
    </source>
</reference>
<evidence type="ECO:0000313" key="3">
    <source>
        <dbReference type="Proteomes" id="UP000037660"/>
    </source>
</evidence>
<proteinExistence type="predicted"/>
<dbReference type="Pfam" id="PF13474">
    <property type="entry name" value="SnoaL_3"/>
    <property type="match status" value="1"/>
</dbReference>
<gene>
    <name evidence="2" type="ORF">ISF6_1852</name>
</gene>
<name>A0A0K8P034_PISS1</name>
<reference evidence="2 3" key="2">
    <citation type="journal article" date="2016" name="Science">
        <title>A bacterium that degrades and assimilates poly(ethylene terephthalate).</title>
        <authorList>
            <person name="Yoshida S."/>
            <person name="Hiraga K."/>
            <person name="Takehana T."/>
            <person name="Taniguchi I."/>
            <person name="Yamaji H."/>
            <person name="Maeda Y."/>
            <person name="Toyohara K."/>
            <person name="Miyamoto K."/>
            <person name="Kimura Y."/>
            <person name="Oda K."/>
        </authorList>
    </citation>
    <scope>NUCLEOTIDE SEQUENCE [LARGE SCALE GENOMIC DNA]</scope>
    <source>
        <strain evidence="3">NBRC 110686 / TISTR 2288 / 201-F6</strain>
    </source>
</reference>
<dbReference type="PANTHER" id="PTHR34957:SF1">
    <property type="entry name" value="NUCLEAR TRANSPORT FACTOR 2 (NTF2) FAMILY PROTEIN"/>
    <property type="match status" value="1"/>
</dbReference>
<comment type="caution">
    <text evidence="2">The sequence shown here is derived from an EMBL/GenBank/DDBJ whole genome shotgun (WGS) entry which is preliminary data.</text>
</comment>
<dbReference type="SUPFAM" id="SSF54427">
    <property type="entry name" value="NTF2-like"/>
    <property type="match status" value="1"/>
</dbReference>
<dbReference type="InterPro" id="IPR037401">
    <property type="entry name" value="SnoaL-like"/>
</dbReference>
<dbReference type="PANTHER" id="PTHR34957">
    <property type="entry name" value="NUCLEAR TRANSPORT FACTOR 2 (NTF2) FAMILY PROTEIN"/>
    <property type="match status" value="1"/>
</dbReference>
<feature type="domain" description="SnoaL-like" evidence="1">
    <location>
        <begin position="20"/>
        <end position="131"/>
    </location>
</feature>
<dbReference type="OrthoDB" id="5767026at2"/>
<dbReference type="AlphaFoldDB" id="A0A0K8P034"/>
<organism evidence="2 3">
    <name type="scientific">Piscinibacter sakaiensis</name>
    <name type="common">Ideonella sakaiensis</name>
    <dbReference type="NCBI Taxonomy" id="1547922"/>
    <lineage>
        <taxon>Bacteria</taxon>
        <taxon>Pseudomonadati</taxon>
        <taxon>Pseudomonadota</taxon>
        <taxon>Betaproteobacteria</taxon>
        <taxon>Burkholderiales</taxon>
        <taxon>Sphaerotilaceae</taxon>
        <taxon>Piscinibacter</taxon>
    </lineage>
</organism>
<dbReference type="RefSeq" id="WP_054020027.1">
    <property type="nucleotide sequence ID" value="NZ_BBYR01000030.1"/>
</dbReference>
<dbReference type="Proteomes" id="UP000037660">
    <property type="component" value="Unassembled WGS sequence"/>
</dbReference>
<accession>A0A0K8P034</accession>
<evidence type="ECO:0000313" key="2">
    <source>
        <dbReference type="EMBL" id="GAP36012.1"/>
    </source>
</evidence>
<evidence type="ECO:0000259" key="1">
    <source>
        <dbReference type="Pfam" id="PF13474"/>
    </source>
</evidence>
<dbReference type="Gene3D" id="3.10.450.50">
    <property type="match status" value="1"/>
</dbReference>
<dbReference type="STRING" id="1547922.ISF6_1852"/>
<protein>
    <submittedName>
        <fullName evidence="2">Alternative dihydrofolate reductase 3</fullName>
    </submittedName>
</protein>
<dbReference type="InterPro" id="IPR032710">
    <property type="entry name" value="NTF2-like_dom_sf"/>
</dbReference>